<keyword evidence="3" id="KW-1185">Reference proteome</keyword>
<feature type="transmembrane region" description="Helical" evidence="1">
    <location>
        <begin position="86"/>
        <end position="103"/>
    </location>
</feature>
<accession>A0ABY7PRB2</accession>
<dbReference type="Proteomes" id="UP001211872">
    <property type="component" value="Chromosome"/>
</dbReference>
<dbReference type="GO" id="GO:0016757">
    <property type="term" value="F:glycosyltransferase activity"/>
    <property type="evidence" value="ECO:0007669"/>
    <property type="project" value="UniProtKB-KW"/>
</dbReference>
<keyword evidence="1" id="KW-0472">Membrane</keyword>
<sequence>MLCTVTLPLPTAVGHSYYTTFYLLAFGLNLALLVWEGHRRGYAMRPWLVVLACTTLSFILGTKLLALSGPEWRELLHTGHWPGSGARTVLGGALAGTLTLLALRRPFGFSWHVFDAFTLPMCAALAVQCVGCVFTGCCFGELTAGNWGLKYAPGTLPYLWQEARGLLAPGAAQSLPVHPTQLY</sequence>
<reference evidence="2 3" key="1">
    <citation type="journal article" date="2011" name="Int. J. Syst. Evol. Microbiol.">
        <title>Hymenobacter yonginensis sp. nov., isolated from a mesotrophic artificial lake.</title>
        <authorList>
            <person name="Joung Y."/>
            <person name="Cho S.H."/>
            <person name="Kim H."/>
            <person name="Kim S.B."/>
            <person name="Joh K."/>
        </authorList>
    </citation>
    <scope>NUCLEOTIDE SEQUENCE [LARGE SCALE GENOMIC DNA]</scope>
    <source>
        <strain evidence="2 3">KCTC 22745</strain>
    </source>
</reference>
<dbReference type="EMBL" id="CP115396">
    <property type="protein sequence ID" value="WBO85392.1"/>
    <property type="molecule type" value="Genomic_DNA"/>
</dbReference>
<keyword evidence="1" id="KW-1133">Transmembrane helix</keyword>
<name>A0ABY7PRB2_9BACT</name>
<proteinExistence type="predicted"/>
<dbReference type="Pfam" id="PF01790">
    <property type="entry name" value="LGT"/>
    <property type="match status" value="1"/>
</dbReference>
<evidence type="ECO:0000313" key="2">
    <source>
        <dbReference type="EMBL" id="WBO85392.1"/>
    </source>
</evidence>
<protein>
    <submittedName>
        <fullName evidence="2">Prolipoprotein diacylglyceryl transferase</fullName>
        <ecNumber evidence="2">2.4.99.-</ecNumber>
    </submittedName>
</protein>
<organism evidence="2 3">
    <name type="scientific">Hymenobacter yonginensis</name>
    <dbReference type="NCBI Taxonomy" id="748197"/>
    <lineage>
        <taxon>Bacteria</taxon>
        <taxon>Pseudomonadati</taxon>
        <taxon>Bacteroidota</taxon>
        <taxon>Cytophagia</taxon>
        <taxon>Cytophagales</taxon>
        <taxon>Hymenobacteraceae</taxon>
        <taxon>Hymenobacter</taxon>
    </lineage>
</organism>
<evidence type="ECO:0000313" key="3">
    <source>
        <dbReference type="Proteomes" id="UP001211872"/>
    </source>
</evidence>
<gene>
    <name evidence="2" type="ORF">O9Z63_03920</name>
</gene>
<dbReference type="EC" id="2.4.99.-" evidence="2"/>
<keyword evidence="2" id="KW-0328">Glycosyltransferase</keyword>
<dbReference type="InterPro" id="IPR001640">
    <property type="entry name" value="Lgt"/>
</dbReference>
<dbReference type="RefSeq" id="WP_270127999.1">
    <property type="nucleotide sequence ID" value="NZ_CP115396.1"/>
</dbReference>
<feature type="transmembrane region" description="Helical" evidence="1">
    <location>
        <begin position="47"/>
        <end position="66"/>
    </location>
</feature>
<feature type="transmembrane region" description="Helical" evidence="1">
    <location>
        <begin position="16"/>
        <end position="35"/>
    </location>
</feature>
<keyword evidence="1" id="KW-0812">Transmembrane</keyword>
<keyword evidence="2" id="KW-0808">Transferase</keyword>
<evidence type="ECO:0000256" key="1">
    <source>
        <dbReference type="SAM" id="Phobius"/>
    </source>
</evidence>